<dbReference type="InterPro" id="IPR020846">
    <property type="entry name" value="MFS_dom"/>
</dbReference>
<dbReference type="PANTHER" id="PTHR23502:SF135">
    <property type="entry name" value="MAJOR FACILITATOR SUPERFAMILY (MFS) PROFILE DOMAIN-CONTAINING PROTEIN-RELATED"/>
    <property type="match status" value="1"/>
</dbReference>
<proteinExistence type="inferred from homology"/>
<dbReference type="Pfam" id="PF07690">
    <property type="entry name" value="MFS_1"/>
    <property type="match status" value="1"/>
</dbReference>
<comment type="caution">
    <text evidence="9">The sequence shown here is derived from an EMBL/GenBank/DDBJ whole genome shotgun (WGS) entry which is preliminary data.</text>
</comment>
<feature type="transmembrane region" description="Helical" evidence="7">
    <location>
        <begin position="115"/>
        <end position="135"/>
    </location>
</feature>
<keyword evidence="10" id="KW-1185">Reference proteome</keyword>
<accession>A0A9P8UYI4</accession>
<dbReference type="RefSeq" id="XP_045964678.1">
    <property type="nucleotide sequence ID" value="XM_046104528.1"/>
</dbReference>
<dbReference type="Gene3D" id="1.20.1250.20">
    <property type="entry name" value="MFS general substrate transporter like domains"/>
    <property type="match status" value="1"/>
</dbReference>
<dbReference type="AlphaFoldDB" id="A0A9P8UYI4"/>
<sequence length="485" mass="52440">MADVVNSEPSSENGNVLNEKVHDDTVVDWDGPDDINNPLNWSSLKRNAHVVLISIFTLYGNLASTMFAPGAAALVHEFGITSDVLAAFTVSIYLVGFALGPILISPLSEVYGRLIINQVCNVIFLAFTIGCAVSTSSAMFFVFRFLAGCACSAPMTVGGAVIADITTPEQRGKAMALWALGPLLGPVVGPIIGGFVAQRLSWRWAFWIISILAGVVFIVSIFVMKETNATILLQRKAAKLRRASGKTYLVAKGQINQTTKQILLRAILRPTRLLLFSPVVTLLSLFSALVFSLIYILFTTFPMVFETQYGFSVQISGLAYLGLGIGLGIGIVGFGATSDRVYKRLKGDGEGTPEMRLPPMMWVSPITGLGFFWYGWSAQYQVHWIVPIIGSSVIGIGALFVMMPAQIYIVDAFGPQTAASALAASAVLRTLSGAFLTLAGPPMYASLGLGWGNSLLGFLCLAFVPVPWLFYRYGRKLREKFVFEP</sequence>
<dbReference type="GO" id="GO:0022857">
    <property type="term" value="F:transmembrane transporter activity"/>
    <property type="evidence" value="ECO:0007669"/>
    <property type="project" value="InterPro"/>
</dbReference>
<evidence type="ECO:0000256" key="1">
    <source>
        <dbReference type="ARBA" id="ARBA00004651"/>
    </source>
</evidence>
<dbReference type="EMBL" id="JAGPXC010000001">
    <property type="protein sequence ID" value="KAH6660547.1"/>
    <property type="molecule type" value="Genomic_DNA"/>
</dbReference>
<feature type="transmembrane region" description="Helical" evidence="7">
    <location>
        <begin position="451"/>
        <end position="471"/>
    </location>
</feature>
<feature type="transmembrane region" description="Helical" evidence="7">
    <location>
        <begin position="357"/>
        <end position="376"/>
    </location>
</feature>
<dbReference type="InterPro" id="IPR011701">
    <property type="entry name" value="MFS"/>
</dbReference>
<evidence type="ECO:0000256" key="6">
    <source>
        <dbReference type="ARBA" id="ARBA00023136"/>
    </source>
</evidence>
<evidence type="ECO:0000256" key="2">
    <source>
        <dbReference type="ARBA" id="ARBA00008335"/>
    </source>
</evidence>
<evidence type="ECO:0000256" key="3">
    <source>
        <dbReference type="ARBA" id="ARBA00022475"/>
    </source>
</evidence>
<feature type="transmembrane region" description="Helical" evidence="7">
    <location>
        <begin position="141"/>
        <end position="163"/>
    </location>
</feature>
<keyword evidence="5 7" id="KW-1133">Transmembrane helix</keyword>
<dbReference type="CDD" id="cd17323">
    <property type="entry name" value="MFS_Tpo1_MDR_like"/>
    <property type="match status" value="1"/>
</dbReference>
<evidence type="ECO:0000313" key="10">
    <source>
        <dbReference type="Proteomes" id="UP000758603"/>
    </source>
</evidence>
<gene>
    <name evidence="9" type="ORF">BKA67DRAFT_589945</name>
</gene>
<feature type="transmembrane region" description="Helical" evidence="7">
    <location>
        <begin position="382"/>
        <end position="405"/>
    </location>
</feature>
<dbReference type="GeneID" id="70133419"/>
<feature type="domain" description="Major facilitator superfamily (MFS) profile" evidence="8">
    <location>
        <begin position="49"/>
        <end position="477"/>
    </location>
</feature>
<dbReference type="PANTHER" id="PTHR23502">
    <property type="entry name" value="MAJOR FACILITATOR SUPERFAMILY"/>
    <property type="match status" value="1"/>
</dbReference>
<keyword evidence="6 7" id="KW-0472">Membrane</keyword>
<evidence type="ECO:0000313" key="9">
    <source>
        <dbReference type="EMBL" id="KAH6660547.1"/>
    </source>
</evidence>
<feature type="transmembrane region" description="Helical" evidence="7">
    <location>
        <begin position="84"/>
        <end position="103"/>
    </location>
</feature>
<dbReference type="InterPro" id="IPR036259">
    <property type="entry name" value="MFS_trans_sf"/>
</dbReference>
<evidence type="ECO:0000259" key="8">
    <source>
        <dbReference type="PROSITE" id="PS50850"/>
    </source>
</evidence>
<keyword evidence="3" id="KW-1003">Cell membrane</keyword>
<dbReference type="GO" id="GO:0005886">
    <property type="term" value="C:plasma membrane"/>
    <property type="evidence" value="ECO:0007669"/>
    <property type="project" value="UniProtKB-SubCell"/>
</dbReference>
<evidence type="ECO:0000256" key="7">
    <source>
        <dbReference type="SAM" id="Phobius"/>
    </source>
</evidence>
<organism evidence="9 10">
    <name type="scientific">Truncatella angustata</name>
    <dbReference type="NCBI Taxonomy" id="152316"/>
    <lineage>
        <taxon>Eukaryota</taxon>
        <taxon>Fungi</taxon>
        <taxon>Dikarya</taxon>
        <taxon>Ascomycota</taxon>
        <taxon>Pezizomycotina</taxon>
        <taxon>Sordariomycetes</taxon>
        <taxon>Xylariomycetidae</taxon>
        <taxon>Amphisphaeriales</taxon>
        <taxon>Sporocadaceae</taxon>
        <taxon>Truncatella</taxon>
    </lineage>
</organism>
<feature type="transmembrane region" description="Helical" evidence="7">
    <location>
        <begin position="417"/>
        <end position="439"/>
    </location>
</feature>
<evidence type="ECO:0000256" key="5">
    <source>
        <dbReference type="ARBA" id="ARBA00022989"/>
    </source>
</evidence>
<evidence type="ECO:0000256" key="4">
    <source>
        <dbReference type="ARBA" id="ARBA00022692"/>
    </source>
</evidence>
<dbReference type="OrthoDB" id="5296287at2759"/>
<feature type="transmembrane region" description="Helical" evidence="7">
    <location>
        <begin position="175"/>
        <end position="198"/>
    </location>
</feature>
<protein>
    <submittedName>
        <fullName evidence="9">Major facilitator superfamily domain-containing protein</fullName>
    </submittedName>
</protein>
<comment type="similarity">
    <text evidence="2">Belongs to the major facilitator superfamily.</text>
</comment>
<feature type="transmembrane region" description="Helical" evidence="7">
    <location>
        <begin position="50"/>
        <end position="72"/>
    </location>
</feature>
<reference evidence="9" key="1">
    <citation type="journal article" date="2021" name="Nat. Commun.">
        <title>Genetic determinants of endophytism in the Arabidopsis root mycobiome.</title>
        <authorList>
            <person name="Mesny F."/>
            <person name="Miyauchi S."/>
            <person name="Thiergart T."/>
            <person name="Pickel B."/>
            <person name="Atanasova L."/>
            <person name="Karlsson M."/>
            <person name="Huettel B."/>
            <person name="Barry K.W."/>
            <person name="Haridas S."/>
            <person name="Chen C."/>
            <person name="Bauer D."/>
            <person name="Andreopoulos W."/>
            <person name="Pangilinan J."/>
            <person name="LaButti K."/>
            <person name="Riley R."/>
            <person name="Lipzen A."/>
            <person name="Clum A."/>
            <person name="Drula E."/>
            <person name="Henrissat B."/>
            <person name="Kohler A."/>
            <person name="Grigoriev I.V."/>
            <person name="Martin F.M."/>
            <person name="Hacquard S."/>
        </authorList>
    </citation>
    <scope>NUCLEOTIDE SEQUENCE</scope>
    <source>
        <strain evidence="9">MPI-SDFR-AT-0073</strain>
    </source>
</reference>
<dbReference type="SUPFAM" id="SSF103473">
    <property type="entry name" value="MFS general substrate transporter"/>
    <property type="match status" value="1"/>
</dbReference>
<name>A0A9P8UYI4_9PEZI</name>
<feature type="transmembrane region" description="Helical" evidence="7">
    <location>
        <begin position="318"/>
        <end position="336"/>
    </location>
</feature>
<feature type="transmembrane region" description="Helical" evidence="7">
    <location>
        <begin position="273"/>
        <end position="298"/>
    </location>
</feature>
<dbReference type="PROSITE" id="PS50850">
    <property type="entry name" value="MFS"/>
    <property type="match status" value="1"/>
</dbReference>
<dbReference type="Proteomes" id="UP000758603">
    <property type="component" value="Unassembled WGS sequence"/>
</dbReference>
<feature type="transmembrane region" description="Helical" evidence="7">
    <location>
        <begin position="204"/>
        <end position="224"/>
    </location>
</feature>
<comment type="subcellular location">
    <subcellularLocation>
        <location evidence="1">Cell membrane</location>
        <topology evidence="1">Multi-pass membrane protein</topology>
    </subcellularLocation>
</comment>
<keyword evidence="4 7" id="KW-0812">Transmembrane</keyword>
<dbReference type="FunFam" id="1.20.1250.20:FF:000011">
    <property type="entry name" value="MFS multidrug transporter, putative"/>
    <property type="match status" value="1"/>
</dbReference>